<organism evidence="8">
    <name type="scientific">Oikopleura dioica</name>
    <name type="common">Tunicate</name>
    <dbReference type="NCBI Taxonomy" id="34765"/>
    <lineage>
        <taxon>Eukaryota</taxon>
        <taxon>Metazoa</taxon>
        <taxon>Chordata</taxon>
        <taxon>Tunicata</taxon>
        <taxon>Appendicularia</taxon>
        <taxon>Copelata</taxon>
        <taxon>Oikopleuridae</taxon>
        <taxon>Oikopleura</taxon>
    </lineage>
</organism>
<reference evidence="8" key="1">
    <citation type="journal article" date="2010" name="Science">
        <title>Plasticity of animal genome architecture unmasked by rapid evolution of a pelagic tunicate.</title>
        <authorList>
            <person name="Denoeud F."/>
            <person name="Henriet S."/>
            <person name="Mungpakdee S."/>
            <person name="Aury J.M."/>
            <person name="Da Silva C."/>
            <person name="Brinkmann H."/>
            <person name="Mikhaleva J."/>
            <person name="Olsen L.C."/>
            <person name="Jubin C."/>
            <person name="Canestro C."/>
            <person name="Bouquet J.M."/>
            <person name="Danks G."/>
            <person name="Poulain J."/>
            <person name="Campsteijn C."/>
            <person name="Adamski M."/>
            <person name="Cross I."/>
            <person name="Yadetie F."/>
            <person name="Muffato M."/>
            <person name="Louis A."/>
            <person name="Butcher S."/>
            <person name="Tsagkogeorga G."/>
            <person name="Konrad A."/>
            <person name="Singh S."/>
            <person name="Jensen M.F."/>
            <person name="Cong E.H."/>
            <person name="Eikeseth-Otteraa H."/>
            <person name="Noel B."/>
            <person name="Anthouard V."/>
            <person name="Porcel B.M."/>
            <person name="Kachouri-Lafond R."/>
            <person name="Nishino A."/>
            <person name="Ugolini M."/>
            <person name="Chourrout P."/>
            <person name="Nishida H."/>
            <person name="Aasland R."/>
            <person name="Huzurbazar S."/>
            <person name="Westhof E."/>
            <person name="Delsuc F."/>
            <person name="Lehrach H."/>
            <person name="Reinhardt R."/>
            <person name="Weissenbach J."/>
            <person name="Roy S.W."/>
            <person name="Artiguenave F."/>
            <person name="Postlethwait J.H."/>
            <person name="Manak J.R."/>
            <person name="Thompson E.M."/>
            <person name="Jaillon O."/>
            <person name="Du Pasquier L."/>
            <person name="Boudinot P."/>
            <person name="Liberles D.A."/>
            <person name="Volff J.N."/>
            <person name="Philippe H."/>
            <person name="Lenhard B."/>
            <person name="Roest Crollius H."/>
            <person name="Wincker P."/>
            <person name="Chourrout D."/>
        </authorList>
    </citation>
    <scope>NUCLEOTIDE SEQUENCE [LARGE SCALE GENOMIC DNA]</scope>
</reference>
<evidence type="ECO:0000256" key="2">
    <source>
        <dbReference type="ARBA" id="ARBA00010337"/>
    </source>
</evidence>
<dbReference type="AlphaFoldDB" id="E4YCJ8"/>
<dbReference type="GO" id="GO:0051321">
    <property type="term" value="P:meiotic cell cycle"/>
    <property type="evidence" value="ECO:0007669"/>
    <property type="project" value="TreeGrafter"/>
</dbReference>
<dbReference type="InterPro" id="IPR040457">
    <property type="entry name" value="GCP_C"/>
</dbReference>
<keyword evidence="5" id="KW-0206">Cytoskeleton</keyword>
<dbReference type="InterPro" id="IPR042241">
    <property type="entry name" value="GCP_C_sf"/>
</dbReference>
<dbReference type="Gene3D" id="1.20.120.1900">
    <property type="entry name" value="Gamma-tubulin complex, C-terminal domain"/>
    <property type="match status" value="1"/>
</dbReference>
<accession>E4YCJ8</accession>
<evidence type="ECO:0000256" key="4">
    <source>
        <dbReference type="ARBA" id="ARBA00022701"/>
    </source>
</evidence>
<dbReference type="InterPro" id="IPR041470">
    <property type="entry name" value="GCP_N"/>
</dbReference>
<dbReference type="Pfam" id="PF17681">
    <property type="entry name" value="GCP_N_terminal"/>
    <property type="match status" value="1"/>
</dbReference>
<dbReference type="GO" id="GO:0000930">
    <property type="term" value="C:gamma-tubulin complex"/>
    <property type="evidence" value="ECO:0007669"/>
    <property type="project" value="TreeGrafter"/>
</dbReference>
<gene>
    <name evidence="8" type="ORF">GSOID_T00021167001</name>
</gene>
<keyword evidence="4" id="KW-0493">Microtubule</keyword>
<dbReference type="GO" id="GO:0043015">
    <property type="term" value="F:gamma-tubulin binding"/>
    <property type="evidence" value="ECO:0007669"/>
    <property type="project" value="InterPro"/>
</dbReference>
<dbReference type="PANTHER" id="PTHR19302:SF14">
    <property type="entry name" value="GAMMA-TUBULIN COMPLEX COMPONENT 3"/>
    <property type="match status" value="1"/>
</dbReference>
<keyword evidence="3" id="KW-0963">Cytoplasm</keyword>
<evidence type="ECO:0000256" key="5">
    <source>
        <dbReference type="ARBA" id="ARBA00023212"/>
    </source>
</evidence>
<evidence type="ECO:0000259" key="7">
    <source>
        <dbReference type="Pfam" id="PF17681"/>
    </source>
</evidence>
<protein>
    <submittedName>
        <fullName evidence="8">Uncharacterized protein</fullName>
    </submittedName>
</protein>
<evidence type="ECO:0000259" key="6">
    <source>
        <dbReference type="Pfam" id="PF04130"/>
    </source>
</evidence>
<dbReference type="GO" id="GO:0005813">
    <property type="term" value="C:centrosome"/>
    <property type="evidence" value="ECO:0007669"/>
    <property type="project" value="UniProtKB-ARBA"/>
</dbReference>
<comment type="subcellular location">
    <subcellularLocation>
        <location evidence="1">Cytoplasm</location>
        <location evidence="1">Cytoskeleton</location>
    </subcellularLocation>
</comment>
<dbReference type="GO" id="GO:0031122">
    <property type="term" value="P:cytoplasmic microtubule organization"/>
    <property type="evidence" value="ECO:0007669"/>
    <property type="project" value="TreeGrafter"/>
</dbReference>
<comment type="similarity">
    <text evidence="2">Belongs to the TUBGCP family.</text>
</comment>
<evidence type="ECO:0000256" key="3">
    <source>
        <dbReference type="ARBA" id="ARBA00022490"/>
    </source>
</evidence>
<name>E4YCJ8_OIKDI</name>
<feature type="domain" description="Gamma tubulin complex component C-terminal" evidence="6">
    <location>
        <begin position="461"/>
        <end position="765"/>
    </location>
</feature>
<dbReference type="InterPro" id="IPR007259">
    <property type="entry name" value="GCP"/>
</dbReference>
<dbReference type="Proteomes" id="UP000011014">
    <property type="component" value="Unassembled WGS sequence"/>
</dbReference>
<evidence type="ECO:0000256" key="1">
    <source>
        <dbReference type="ARBA" id="ARBA00004245"/>
    </source>
</evidence>
<feature type="domain" description="Gamma tubulin complex component protein N-terminal" evidence="7">
    <location>
        <begin position="167"/>
        <end position="434"/>
    </location>
</feature>
<proteinExistence type="inferred from homology"/>
<evidence type="ECO:0000313" key="8">
    <source>
        <dbReference type="EMBL" id="CBY33265.1"/>
    </source>
</evidence>
<dbReference type="GO" id="GO:0051225">
    <property type="term" value="P:spindle assembly"/>
    <property type="evidence" value="ECO:0007669"/>
    <property type="project" value="TreeGrafter"/>
</dbReference>
<sequence length="773" mass="89554">METDIGFVEPDEVKSERTDVITKLLSTLGIDNESSTSKLELIGDIYSKKGNLLVLDIRNILSLRLSPQEYEKYLKLSARLESRAVLSNTNKIFEFFEALSRPESWNNSFAIKNDGDEELFTQLKNTDLPSFDYLDTSLSSSWKPRPSDDTTLVGRATGKLISEARLVRDCLLVMIGVLGHYVKIDPANGSVRPFVVDPAIRVDPRHASMCEALGEFGFYILEIEKLFEIKKNDKGIICNNFLAVLREVLDEYKQFVANFKTQKHVTFMSITAAGNIWLQKLELLYLITFNIREKRGAQIISVVHHFSLHGYAAIEKMMAKIFSRLKEAYAQLIYRWIFLGQIRDPCDEFMIHEKRDAKSEEFWSTKYYLRRTHIPNNISIAFADKILLCGKNISFLRSECNQMVRDLCLEREAVADFEALPEELKHKDRLDHFVKCRVESKFCSERTSAEVVKVLFQEYCLKDHFVGLKQYMLMGHGDFIQALFDNFRSDLDQPAENIFRFKFKGPLRGIIDSTTADNDEEYVKQCVSVKLHDINPGDTGWDVFSLNYSVEGPLVAIFPVAVMRRYIRIFNFLLRAKRMEHNLNYVWGQSRALKHYPRSLPLISDIFIAISRLLQEMLFFVNKLQYFINIEVVGVAWSTLEDDLKSSMNVDELFEAHLKFLRKIEDGCLLSQEHFEKVQTIRSVFDQIVRFETLAKKIYSETESFASFPEDNPEFQTNLIKHTITLGNIRHVYQQMVRSFLDIIKNQSNQTLSTLSWSLNYSDFYTAIALPSR</sequence>
<dbReference type="GO" id="GO:0000922">
    <property type="term" value="C:spindle pole"/>
    <property type="evidence" value="ECO:0007669"/>
    <property type="project" value="InterPro"/>
</dbReference>
<dbReference type="PANTHER" id="PTHR19302">
    <property type="entry name" value="GAMMA TUBULIN COMPLEX PROTEIN"/>
    <property type="match status" value="1"/>
</dbReference>
<dbReference type="EMBL" id="FN654405">
    <property type="protein sequence ID" value="CBY33265.1"/>
    <property type="molecule type" value="Genomic_DNA"/>
</dbReference>
<dbReference type="GO" id="GO:0051011">
    <property type="term" value="F:microtubule minus-end binding"/>
    <property type="evidence" value="ECO:0007669"/>
    <property type="project" value="TreeGrafter"/>
</dbReference>
<dbReference type="GO" id="GO:0000278">
    <property type="term" value="P:mitotic cell cycle"/>
    <property type="evidence" value="ECO:0007669"/>
    <property type="project" value="TreeGrafter"/>
</dbReference>
<dbReference type="Pfam" id="PF04130">
    <property type="entry name" value="GCP_C_terminal"/>
    <property type="match status" value="1"/>
</dbReference>
<dbReference type="GO" id="GO:0007020">
    <property type="term" value="P:microtubule nucleation"/>
    <property type="evidence" value="ECO:0007669"/>
    <property type="project" value="InterPro"/>
</dbReference>
<dbReference type="GO" id="GO:0005874">
    <property type="term" value="C:microtubule"/>
    <property type="evidence" value="ECO:0007669"/>
    <property type="project" value="UniProtKB-KW"/>
</dbReference>